<organism evidence="7 8">
    <name type="scientific">Spirosoma sordidisoli</name>
    <dbReference type="NCBI Taxonomy" id="2502893"/>
    <lineage>
        <taxon>Bacteria</taxon>
        <taxon>Pseudomonadati</taxon>
        <taxon>Bacteroidota</taxon>
        <taxon>Cytophagia</taxon>
        <taxon>Cytophagales</taxon>
        <taxon>Cytophagaceae</taxon>
        <taxon>Spirosoma</taxon>
    </lineage>
</organism>
<feature type="repeat" description="TPR" evidence="3">
    <location>
        <begin position="695"/>
        <end position="728"/>
    </location>
</feature>
<feature type="repeat" description="TPR" evidence="3">
    <location>
        <begin position="1331"/>
        <end position="1364"/>
    </location>
</feature>
<dbReference type="InterPro" id="IPR002048">
    <property type="entry name" value="EF_hand_dom"/>
</dbReference>
<keyword evidence="4" id="KW-0175">Coiled coil</keyword>
<dbReference type="GO" id="GO:0006508">
    <property type="term" value="P:proteolysis"/>
    <property type="evidence" value="ECO:0007669"/>
    <property type="project" value="InterPro"/>
</dbReference>
<dbReference type="RefSeq" id="WP_129602202.1">
    <property type="nucleotide sequence ID" value="NZ_SBLB01000003.1"/>
</dbReference>
<dbReference type="Pfam" id="PF13181">
    <property type="entry name" value="TPR_8"/>
    <property type="match status" value="1"/>
</dbReference>
<dbReference type="InterPro" id="IPR013105">
    <property type="entry name" value="TPR_2"/>
</dbReference>
<dbReference type="Pfam" id="PF13424">
    <property type="entry name" value="TPR_12"/>
    <property type="match status" value="1"/>
</dbReference>
<evidence type="ECO:0000313" key="7">
    <source>
        <dbReference type="EMBL" id="RYC69850.1"/>
    </source>
</evidence>
<keyword evidence="2 3" id="KW-0802">TPR repeat</keyword>
<dbReference type="SUPFAM" id="SSF52129">
    <property type="entry name" value="Caspase-like"/>
    <property type="match status" value="1"/>
</dbReference>
<dbReference type="SMART" id="SM00671">
    <property type="entry name" value="SEL1"/>
    <property type="match status" value="4"/>
</dbReference>
<feature type="repeat" description="TPR" evidence="3">
    <location>
        <begin position="1365"/>
        <end position="1398"/>
    </location>
</feature>
<name>A0A4Q2UQC9_9BACT</name>
<protein>
    <submittedName>
        <fullName evidence="7">DUF2610 domain-containing protein</fullName>
    </submittedName>
</protein>
<dbReference type="EMBL" id="SBLB01000003">
    <property type="protein sequence ID" value="RYC69850.1"/>
    <property type="molecule type" value="Genomic_DNA"/>
</dbReference>
<feature type="chain" id="PRO_5020499428" evidence="5">
    <location>
        <begin position="21"/>
        <end position="1498"/>
    </location>
</feature>
<dbReference type="PROSITE" id="PS50005">
    <property type="entry name" value="TPR"/>
    <property type="match status" value="8"/>
</dbReference>
<dbReference type="SMART" id="SM00028">
    <property type="entry name" value="TPR"/>
    <property type="match status" value="14"/>
</dbReference>
<dbReference type="PROSITE" id="PS00018">
    <property type="entry name" value="EF_HAND_1"/>
    <property type="match status" value="1"/>
</dbReference>
<dbReference type="InterPro" id="IPR019734">
    <property type="entry name" value="TPR_rpt"/>
</dbReference>
<dbReference type="Pfam" id="PF11020">
    <property type="entry name" value="DUF2610"/>
    <property type="match status" value="1"/>
</dbReference>
<dbReference type="Proteomes" id="UP000290407">
    <property type="component" value="Unassembled WGS sequence"/>
</dbReference>
<keyword evidence="8" id="KW-1185">Reference proteome</keyword>
<dbReference type="InterPro" id="IPR006597">
    <property type="entry name" value="Sel1-like"/>
</dbReference>
<comment type="caution">
    <text evidence="7">The sequence shown here is derived from an EMBL/GenBank/DDBJ whole genome shotgun (WGS) entry which is preliminary data.</text>
</comment>
<dbReference type="Pfam" id="PF00656">
    <property type="entry name" value="Peptidase_C14"/>
    <property type="match status" value="1"/>
</dbReference>
<keyword evidence="1" id="KW-0677">Repeat</keyword>
<evidence type="ECO:0000256" key="3">
    <source>
        <dbReference type="PROSITE-ProRule" id="PRU00339"/>
    </source>
</evidence>
<feature type="repeat" description="TPR" evidence="3">
    <location>
        <begin position="763"/>
        <end position="796"/>
    </location>
</feature>
<dbReference type="SUPFAM" id="SSF48452">
    <property type="entry name" value="TPR-like"/>
    <property type="match status" value="2"/>
</dbReference>
<dbReference type="InterPro" id="IPR011600">
    <property type="entry name" value="Pept_C14_caspase"/>
</dbReference>
<evidence type="ECO:0000259" key="6">
    <source>
        <dbReference type="PROSITE" id="PS50222"/>
    </source>
</evidence>
<dbReference type="PROSITE" id="PS50222">
    <property type="entry name" value="EF_HAND_2"/>
    <property type="match status" value="1"/>
</dbReference>
<feature type="repeat" description="TPR" evidence="3">
    <location>
        <begin position="729"/>
        <end position="762"/>
    </location>
</feature>
<dbReference type="InterPro" id="IPR029030">
    <property type="entry name" value="Caspase-like_dom_sf"/>
</dbReference>
<proteinExistence type="predicted"/>
<feature type="signal peptide" evidence="5">
    <location>
        <begin position="1"/>
        <end position="20"/>
    </location>
</feature>
<feature type="repeat" description="TPR" evidence="3">
    <location>
        <begin position="484"/>
        <end position="517"/>
    </location>
</feature>
<sequence>MKKVLVLGCALLMLSGVASALRAQSTDKKRGSQAAAEETSSTFKNIYALIVGVSTYGNRDIRDLEFADDDAQLFYTYLLAAYPNQAKPGNIHRLLNEQATGAEIERKLAWLRDQANENDLVIFFFAGHGGIDNVGINRGQAYLIPYKSSLASLNDSRAIKMTDVDDLMNNQISVTKKATTICILDACHAGNSTNNQQMATIINERLSQQQGNVIKILASRSNQLAAEDPSLCGGHGVFTYFLIKGLLKEADKDGDNRISLADMNDFLPGKVREKTKGSQDPVVQYQNNLLLNGWQGGSKTEFDCLLDQKTGASQPIAYAEYDEKKLIGDQLNPTQMRHYEQFTKALAARRYLEPAGDNVLHYFDILRDDRVAPALLNQIRGQWKAAFQDYAQELVLVYLNERPIQDPTEYERAARMMRHVLDASQPTDDEYKRLQAQQIWLASFNESQKITLGIYRNSQNEQRKQRQAIVNDLKRAVQLDPEAAYLFNTLGRNFEKLGQTEEARKAYRKAIELAPRWTYPRNNLAVTINDREEKIKLYEECIQLNPKLDVAYTNVAQQYLAKGDTLKCRQMLEQALVLCNATKDAYYRYSLTWVYQQYAALYRKRENRQLAEYYYKLAVDNSDPNDIDSRMTLANYYSEIYETNKVDALLSGIMTQWANDARPYAELGYKYMQISDWANSERYYLEAINRDSLNANYYANLGDIYRSTKRYDKALEAANKAIRLDPEEDTYVSARGNVFLEQGDYDKAIKDHEQALRLNPNSAFALGNLGHVYTIKKDYAKAETYFRQAQTLRSQAEYYYRGMGYAMYQQKKYPEALVEYQKALKISPSNNDTWLNLADVYRVTNRLDSAVTMLNQGVELSGYVKERKYKEAKQQFLRTVSQNENIFSYYALGYLAEKGYGEPTNLSAAARWYSFAAEMGNVIAAQRLIQLYQSRQIRIDDVKAEIERLRKNTEKGRKKFTIPATLADGNKAPVDLYIEDFPPDPNEPILHELRRIKETRKASIGQEVIDAFGKLYALAVKNGVSFQDLCVYALNAANEDKQKTTARLTNYPAKAQAAIQNNQLDSLNAYMRQSVVTYLGVDLNDTEKSTKQLVDSLRAGTSQPGLFYYALGYLFEHTPAGRSWAKAETYYRYSFQTGYDPAYYRLLTRFTREIPSTSQANWLRDNFNRKIQGYTVTGSLADSSSRKLTIYIHDFPQDARDPIADERRRLQDVFGATLSPVLVKNFKELYAQSQKNRRSFQEQVQLAVASKPAETNAEGSAEKLVKQGDVLFEQGKYKEAALAYMAAVKQTDSKTQRAEYWVKIGNSMMLLKDHTMAQGSYQLSASLHPTAWAYYCSGYDYALQTKYDSAAIRYQQAIDLNPGRASYHRELGRLYYDQKNYTAAISALRRAQQLDSTNTQTLNTLGISLTYAKRFEEGLACFRKAIELNPSESSVYLYNMACNYALQDKRADALNYLEEALKKKYADYEGINKDPDFATLRTTDAFRQLMARYFPNRK</sequence>
<feature type="coiled-coil region" evidence="4">
    <location>
        <begin position="932"/>
        <end position="959"/>
    </location>
</feature>
<dbReference type="GO" id="GO:0004197">
    <property type="term" value="F:cysteine-type endopeptidase activity"/>
    <property type="evidence" value="ECO:0007669"/>
    <property type="project" value="InterPro"/>
</dbReference>
<dbReference type="Pfam" id="PF07719">
    <property type="entry name" value="TPR_2"/>
    <property type="match status" value="1"/>
</dbReference>
<feature type="repeat" description="TPR" evidence="3">
    <location>
        <begin position="1399"/>
        <end position="1432"/>
    </location>
</feature>
<evidence type="ECO:0000256" key="5">
    <source>
        <dbReference type="SAM" id="SignalP"/>
    </source>
</evidence>
<dbReference type="Gene3D" id="1.25.40.10">
    <property type="entry name" value="Tetratricopeptide repeat domain"/>
    <property type="match status" value="7"/>
</dbReference>
<dbReference type="Pfam" id="PF13432">
    <property type="entry name" value="TPR_16"/>
    <property type="match status" value="1"/>
</dbReference>
<accession>A0A4Q2UQC9</accession>
<feature type="repeat" description="TPR" evidence="3">
    <location>
        <begin position="797"/>
        <end position="830"/>
    </location>
</feature>
<dbReference type="NCBIfam" id="NF047558">
    <property type="entry name" value="TPR_END_plus"/>
    <property type="match status" value="1"/>
</dbReference>
<keyword evidence="5" id="KW-0732">Signal</keyword>
<dbReference type="InterPro" id="IPR018247">
    <property type="entry name" value="EF_Hand_1_Ca_BS"/>
</dbReference>
<dbReference type="InterPro" id="IPR011990">
    <property type="entry name" value="TPR-like_helical_dom_sf"/>
</dbReference>
<dbReference type="PANTHER" id="PTHR12558">
    <property type="entry name" value="CELL DIVISION CYCLE 16,23,27"/>
    <property type="match status" value="1"/>
</dbReference>
<evidence type="ECO:0000256" key="1">
    <source>
        <dbReference type="ARBA" id="ARBA00022737"/>
    </source>
</evidence>
<reference evidence="7 8" key="1">
    <citation type="submission" date="2019-01" db="EMBL/GenBank/DDBJ databases">
        <title>Spirosoma flava sp. nov., a propanil-degrading bacterium isolated from herbicide-contaminated soil.</title>
        <authorList>
            <person name="Zhang L."/>
            <person name="Jiang J.-D."/>
        </authorList>
    </citation>
    <scope>NUCLEOTIDE SEQUENCE [LARGE SCALE GENOMIC DNA]</scope>
    <source>
        <strain evidence="7 8">TY50</strain>
    </source>
</reference>
<dbReference type="GO" id="GO:0005509">
    <property type="term" value="F:calcium ion binding"/>
    <property type="evidence" value="ECO:0007669"/>
    <property type="project" value="InterPro"/>
</dbReference>
<evidence type="ECO:0000256" key="4">
    <source>
        <dbReference type="SAM" id="Coils"/>
    </source>
</evidence>
<feature type="domain" description="EF-hand" evidence="6">
    <location>
        <begin position="238"/>
        <end position="273"/>
    </location>
</feature>
<dbReference type="PANTHER" id="PTHR12558:SF13">
    <property type="entry name" value="CELL DIVISION CYCLE PROTEIN 27 HOMOLOG"/>
    <property type="match status" value="1"/>
</dbReference>
<dbReference type="Pfam" id="PF00515">
    <property type="entry name" value="TPR_1"/>
    <property type="match status" value="1"/>
</dbReference>
<dbReference type="InterPro" id="IPR021277">
    <property type="entry name" value="DUF2610"/>
</dbReference>
<gene>
    <name evidence="7" type="ORF">EQG79_14760</name>
</gene>
<dbReference type="Pfam" id="PF13414">
    <property type="entry name" value="TPR_11"/>
    <property type="match status" value="1"/>
</dbReference>
<evidence type="ECO:0000313" key="8">
    <source>
        <dbReference type="Proteomes" id="UP000290407"/>
    </source>
</evidence>
<dbReference type="SUPFAM" id="SSF81901">
    <property type="entry name" value="HCP-like"/>
    <property type="match status" value="1"/>
</dbReference>
<dbReference type="Gene3D" id="3.40.50.1460">
    <property type="match status" value="1"/>
</dbReference>
<evidence type="ECO:0000256" key="2">
    <source>
        <dbReference type="ARBA" id="ARBA00022803"/>
    </source>
</evidence>
<dbReference type="PROSITE" id="PS50293">
    <property type="entry name" value="TPR_REGION"/>
    <property type="match status" value="4"/>
</dbReference>